<dbReference type="InterPro" id="IPR007743">
    <property type="entry name" value="Immunity-related_GTPase-like"/>
</dbReference>
<protein>
    <submittedName>
        <fullName evidence="6">Interferon-inducible GTPase 5</fullName>
    </submittedName>
</protein>
<feature type="domain" description="IRG-type G" evidence="5">
    <location>
        <begin position="37"/>
        <end position="115"/>
    </location>
</feature>
<dbReference type="Pfam" id="PF05049">
    <property type="entry name" value="IIGP"/>
    <property type="match status" value="1"/>
</dbReference>
<dbReference type="SUPFAM" id="SSF52540">
    <property type="entry name" value="P-loop containing nucleoside triphosphate hydrolases"/>
    <property type="match status" value="1"/>
</dbReference>
<evidence type="ECO:0000259" key="5">
    <source>
        <dbReference type="PROSITE" id="PS51716"/>
    </source>
</evidence>
<gene>
    <name evidence="6" type="ORF">H4Q32_025035</name>
</gene>
<dbReference type="InterPro" id="IPR051515">
    <property type="entry name" value="IRG"/>
</dbReference>
<keyword evidence="3" id="KW-0378">Hydrolase</keyword>
<evidence type="ECO:0000256" key="2">
    <source>
        <dbReference type="ARBA" id="ARBA00022741"/>
    </source>
</evidence>
<name>A0ABQ8L0T7_LABRO</name>
<accession>A0ABQ8L0T7</accession>
<keyword evidence="2" id="KW-0547">Nucleotide-binding</keyword>
<keyword evidence="7" id="KW-1185">Reference proteome</keyword>
<keyword evidence="4" id="KW-0342">GTP-binding</keyword>
<evidence type="ECO:0000256" key="3">
    <source>
        <dbReference type="ARBA" id="ARBA00022801"/>
    </source>
</evidence>
<dbReference type="Proteomes" id="UP000830375">
    <property type="component" value="Unassembled WGS sequence"/>
</dbReference>
<organism evidence="6 7">
    <name type="scientific">Labeo rohita</name>
    <name type="common">Indian major carp</name>
    <name type="synonym">Cyprinus rohita</name>
    <dbReference type="NCBI Taxonomy" id="84645"/>
    <lineage>
        <taxon>Eukaryota</taxon>
        <taxon>Metazoa</taxon>
        <taxon>Chordata</taxon>
        <taxon>Craniata</taxon>
        <taxon>Vertebrata</taxon>
        <taxon>Euteleostomi</taxon>
        <taxon>Actinopterygii</taxon>
        <taxon>Neopterygii</taxon>
        <taxon>Teleostei</taxon>
        <taxon>Ostariophysi</taxon>
        <taxon>Cypriniformes</taxon>
        <taxon>Cyprinidae</taxon>
        <taxon>Labeoninae</taxon>
        <taxon>Labeonini</taxon>
        <taxon>Labeo</taxon>
    </lineage>
</organism>
<dbReference type="InterPro" id="IPR027417">
    <property type="entry name" value="P-loop_NTPase"/>
</dbReference>
<sequence>MSTQDRAVLEAVRLSGKSTLDRATAKAKEKFDQLLNITLNIAVTGRTGTGKSSFVNVIRQLSDDDEGAAPTGVTETTVEPVMYTHLTAPNVNIWDLPGIGSPNFKANKYLKEIDNDISSEQKKKGFNEQRVLDEIRKECQKNLKEMEDSKVFLISSAKFWKYDFEMLKNTLSEELPAHKRYALLQAWPVCSTACLEKKIMLFKGLSWAVSLVSAGVAVAPVPGVGSAAAAGLSFASTQYILREGVNELAATAREITRIAGLDKIPQDPLLCTFCMSLLSDTLSSVNGSPPNELMI</sequence>
<dbReference type="PANTHER" id="PTHR32341">
    <property type="entry name" value="INTERFERON-INDUCIBLE GTPASE"/>
    <property type="match status" value="1"/>
</dbReference>
<proteinExistence type="inferred from homology"/>
<evidence type="ECO:0000256" key="1">
    <source>
        <dbReference type="ARBA" id="ARBA00005429"/>
    </source>
</evidence>
<comment type="similarity">
    <text evidence="1">Belongs to the TRAFAC class dynamin-like GTPase superfamily. IRG family.</text>
</comment>
<reference evidence="6 7" key="1">
    <citation type="submission" date="2022-01" db="EMBL/GenBank/DDBJ databases">
        <title>A high-quality chromosome-level genome assembly of rohu carp, Labeo rohita.</title>
        <authorList>
            <person name="Arick M.A. II"/>
            <person name="Hsu C.-Y."/>
            <person name="Magbanua Z."/>
            <person name="Pechanova O."/>
            <person name="Grover C."/>
            <person name="Miller E."/>
            <person name="Thrash A."/>
            <person name="Ezzel L."/>
            <person name="Alam S."/>
            <person name="Benzie J."/>
            <person name="Hamilton M."/>
            <person name="Karsi A."/>
            <person name="Lawrence M.L."/>
            <person name="Peterson D.G."/>
        </authorList>
    </citation>
    <scope>NUCLEOTIDE SEQUENCE [LARGE SCALE GENOMIC DNA]</scope>
    <source>
        <strain evidence="7">BAU-BD-2019</strain>
        <tissue evidence="6">Blood</tissue>
    </source>
</reference>
<dbReference type="PANTHER" id="PTHR32341:SF10">
    <property type="entry name" value="INTERFERON-INDUCIBLE GTPASE 5"/>
    <property type="match status" value="1"/>
</dbReference>
<evidence type="ECO:0000313" key="7">
    <source>
        <dbReference type="Proteomes" id="UP000830375"/>
    </source>
</evidence>
<dbReference type="EMBL" id="JACTAM010002558">
    <property type="protein sequence ID" value="KAI2644348.1"/>
    <property type="molecule type" value="Genomic_DNA"/>
</dbReference>
<dbReference type="InterPro" id="IPR030385">
    <property type="entry name" value="G_IRG_dom"/>
</dbReference>
<comment type="caution">
    <text evidence="6">The sequence shown here is derived from an EMBL/GenBank/DDBJ whole genome shotgun (WGS) entry which is preliminary data.</text>
</comment>
<evidence type="ECO:0000256" key="4">
    <source>
        <dbReference type="ARBA" id="ARBA00023134"/>
    </source>
</evidence>
<dbReference type="PROSITE" id="PS51716">
    <property type="entry name" value="G_IRG"/>
    <property type="match status" value="1"/>
</dbReference>
<evidence type="ECO:0000313" key="6">
    <source>
        <dbReference type="EMBL" id="KAI2644348.1"/>
    </source>
</evidence>
<dbReference type="Gene3D" id="3.40.50.300">
    <property type="entry name" value="P-loop containing nucleotide triphosphate hydrolases"/>
    <property type="match status" value="2"/>
</dbReference>